<evidence type="ECO:0000313" key="4">
    <source>
        <dbReference type="Proteomes" id="UP001320119"/>
    </source>
</evidence>
<dbReference type="InterPro" id="IPR011460">
    <property type="entry name" value="Lcl_C"/>
</dbReference>
<gene>
    <name evidence="3" type="ORF">MARGE09_P2333</name>
</gene>
<dbReference type="PROSITE" id="PS51257">
    <property type="entry name" value="PROKAR_LIPOPROTEIN"/>
    <property type="match status" value="1"/>
</dbReference>
<name>A0AAN2BKM3_9GAMM</name>
<proteinExistence type="predicted"/>
<feature type="region of interest" description="Disordered" evidence="1">
    <location>
        <begin position="50"/>
        <end position="69"/>
    </location>
</feature>
<organism evidence="3 4">
    <name type="scientific">Marinagarivorans cellulosilyticus</name>
    <dbReference type="NCBI Taxonomy" id="2721545"/>
    <lineage>
        <taxon>Bacteria</taxon>
        <taxon>Pseudomonadati</taxon>
        <taxon>Pseudomonadota</taxon>
        <taxon>Gammaproteobacteria</taxon>
        <taxon>Cellvibrionales</taxon>
        <taxon>Cellvibrionaceae</taxon>
        <taxon>Marinagarivorans</taxon>
    </lineage>
</organism>
<evidence type="ECO:0000313" key="3">
    <source>
        <dbReference type="EMBL" id="BCD98132.1"/>
    </source>
</evidence>
<dbReference type="Pfam" id="PF07603">
    <property type="entry name" value="Lcl_C"/>
    <property type="match status" value="1"/>
</dbReference>
<feature type="compositionally biased region" description="Low complexity" evidence="1">
    <location>
        <begin position="53"/>
        <end position="66"/>
    </location>
</feature>
<evidence type="ECO:0000256" key="1">
    <source>
        <dbReference type="SAM" id="MobiDB-lite"/>
    </source>
</evidence>
<dbReference type="AlphaFoldDB" id="A0AAN2BKM3"/>
<dbReference type="RefSeq" id="WP_236982288.1">
    <property type="nucleotide sequence ID" value="NZ_AP023086.1"/>
</dbReference>
<evidence type="ECO:0000259" key="2">
    <source>
        <dbReference type="Pfam" id="PF07603"/>
    </source>
</evidence>
<protein>
    <recommendedName>
        <fullName evidence="2">Lcl C-terminal domain-containing protein</fullName>
    </recommendedName>
</protein>
<feature type="domain" description="Lcl C-terminal" evidence="2">
    <location>
        <begin position="125"/>
        <end position="271"/>
    </location>
</feature>
<keyword evidence="4" id="KW-1185">Reference proteome</keyword>
<dbReference type="Proteomes" id="UP001320119">
    <property type="component" value="Chromosome"/>
</dbReference>
<sequence length="274" mass="29879">MRKHSTFVTAGYALLALSLSGCGSRSIENDTPTTTGNINDTGILLCSPADTTQPAGQCPQQGAPNQDAENGRDALFAAGQLKKIGAGAAGFDFTKLDATGTALNIQDVDWSDQDGTETAGSRWSCVQDHVTGLMWEVKESRDDHPRYGGHTYTWYEESPLLNGGNAGTENNGTCTTQQCDTQGYRTWLNQQTLCGFNDWRIPTASELVSIAHTTQTSTAIDSHFFPNTLKPRFYTRNSHAKDPSLAWYVYFSDASMSFTNKFDPSHLRLVRGGN</sequence>
<dbReference type="EMBL" id="AP023086">
    <property type="protein sequence ID" value="BCD98132.1"/>
    <property type="molecule type" value="Genomic_DNA"/>
</dbReference>
<dbReference type="KEGG" id="marq:MARGE09_P2333"/>
<accession>A0AAN2BKM3</accession>
<reference evidence="3 4" key="1">
    <citation type="journal article" date="2022" name="IScience">
        <title>An ultrasensitive nanofiber-based assay for enzymatic hydrolysis and deep-sea microbial degradation of cellulose.</title>
        <authorList>
            <person name="Tsudome M."/>
            <person name="Tachioka M."/>
            <person name="Miyazaki M."/>
            <person name="Uchimura K."/>
            <person name="Tsuda M."/>
            <person name="Takaki Y."/>
            <person name="Deguchi S."/>
        </authorList>
    </citation>
    <scope>NUCLEOTIDE SEQUENCE [LARGE SCALE GENOMIC DNA]</scope>
    <source>
        <strain evidence="3 4">GE09</strain>
    </source>
</reference>